<dbReference type="AlphaFoldDB" id="A0A7J4ZMN7"/>
<comment type="caution">
    <text evidence="1">The sequence shown here is derived from an EMBL/GenBank/DDBJ whole genome shotgun (WGS) entry which is preliminary data.</text>
</comment>
<keyword evidence="2" id="KW-1185">Reference proteome</keyword>
<proteinExistence type="predicted"/>
<dbReference type="RefSeq" id="WP_151129255.1">
    <property type="nucleotide sequence ID" value="NZ_VZQZ01000010.1"/>
</dbReference>
<sequence length="115" mass="12683">MKREERAQQLWAILVLAARNRQVLTYDLIARATGMMTPGIGDILRPIQQYCTENMLPALTSLVVNGQTGLPGTGFIAAENVPKAQLEVFNEDWLLHKAPSAADFASAYERAPEAR</sequence>
<name>A0A7J4ZMN7_9BACT</name>
<evidence type="ECO:0000313" key="1">
    <source>
        <dbReference type="EMBL" id="KAB0663963.1"/>
    </source>
</evidence>
<reference evidence="1 2" key="1">
    <citation type="submission" date="2019-09" db="EMBL/GenBank/DDBJ databases">
        <title>Geobacter sp. Red96, a novel strain isolated from paddy soil.</title>
        <authorList>
            <person name="Xu Z."/>
            <person name="Masuda Y."/>
            <person name="Itoh H."/>
            <person name="Senoo K."/>
        </authorList>
    </citation>
    <scope>NUCLEOTIDE SEQUENCE [LARGE SCALE GENOMIC DNA]</scope>
    <source>
        <strain evidence="1 2">Red96</strain>
    </source>
</reference>
<gene>
    <name evidence="1" type="ORF">F6V25_14200</name>
</gene>
<organism evidence="1 2">
    <name type="scientific">Oryzomonas japonica</name>
    <dbReference type="NCBI Taxonomy" id="2603858"/>
    <lineage>
        <taxon>Bacteria</taxon>
        <taxon>Pseudomonadati</taxon>
        <taxon>Thermodesulfobacteriota</taxon>
        <taxon>Desulfuromonadia</taxon>
        <taxon>Geobacterales</taxon>
        <taxon>Geobacteraceae</taxon>
        <taxon>Oryzomonas</taxon>
    </lineage>
</organism>
<protein>
    <submittedName>
        <fullName evidence="1">Uncharacterized protein</fullName>
    </submittedName>
</protein>
<dbReference type="EMBL" id="VZQZ01000010">
    <property type="protein sequence ID" value="KAB0663963.1"/>
    <property type="molecule type" value="Genomic_DNA"/>
</dbReference>
<accession>A0A7J4ZMN7</accession>
<dbReference type="Proteomes" id="UP000420562">
    <property type="component" value="Unassembled WGS sequence"/>
</dbReference>
<evidence type="ECO:0000313" key="2">
    <source>
        <dbReference type="Proteomes" id="UP000420562"/>
    </source>
</evidence>